<feature type="transmembrane region" description="Helical" evidence="1">
    <location>
        <begin position="206"/>
        <end position="223"/>
    </location>
</feature>
<dbReference type="AlphaFoldDB" id="A0A381A023"/>
<keyword evidence="1" id="KW-0812">Transmembrane</keyword>
<dbReference type="EMBL" id="UFTJ01000005">
    <property type="protein sequence ID" value="SUV53180.1"/>
    <property type="molecule type" value="Genomic_DNA"/>
</dbReference>
<protein>
    <submittedName>
        <fullName evidence="2">Prenyltransferase</fullName>
    </submittedName>
</protein>
<keyword evidence="2" id="KW-0808">Transferase</keyword>
<reference evidence="2 3" key="1">
    <citation type="submission" date="2018-06" db="EMBL/GenBank/DDBJ databases">
        <authorList>
            <consortium name="Pathogen Informatics"/>
            <person name="Doyle S."/>
        </authorList>
    </citation>
    <scope>NUCLEOTIDE SEQUENCE [LARGE SCALE GENOMIC DNA]</scope>
    <source>
        <strain evidence="2 3">NCTC11661</strain>
    </source>
</reference>
<feature type="transmembrane region" description="Helical" evidence="1">
    <location>
        <begin position="68"/>
        <end position="85"/>
    </location>
</feature>
<proteinExistence type="predicted"/>
<keyword evidence="1" id="KW-1133">Transmembrane helix</keyword>
<feature type="transmembrane region" description="Helical" evidence="1">
    <location>
        <begin position="183"/>
        <end position="200"/>
    </location>
</feature>
<feature type="transmembrane region" description="Helical" evidence="1">
    <location>
        <begin position="12"/>
        <end position="31"/>
    </location>
</feature>
<evidence type="ECO:0000313" key="3">
    <source>
        <dbReference type="Proteomes" id="UP000255515"/>
    </source>
</evidence>
<feature type="transmembrane region" description="Helical" evidence="1">
    <location>
        <begin position="37"/>
        <end position="56"/>
    </location>
</feature>
<feature type="transmembrane region" description="Helical" evidence="1">
    <location>
        <begin position="91"/>
        <end position="107"/>
    </location>
</feature>
<dbReference type="GO" id="GO:0016740">
    <property type="term" value="F:transferase activity"/>
    <property type="evidence" value="ECO:0007669"/>
    <property type="project" value="UniProtKB-KW"/>
</dbReference>
<sequence length="250" mass="29226">MKLSINIPKKLGLEYPIFVATMGTLLAVFFMLEKDIIQWKLVVLVFFSYFNGYLYTKNQHKKELLRPILIINITCFIFIAGFLIFSHSFKTLYKWLFIILLGLLYNSRQLKLYIRKIPFMKIFYVGLVWGLVNGLLIFPEIEWYYMLITALYITALIIPFDIRDKNLDKIMTIPKAIGNSKSKLFAIMLLIISTIISYNTLDTKSFFALSISSLLSMALILLTQENRPKYFYSVIMESCCGLPLMLWYCL</sequence>
<accession>A0A381A023</accession>
<feature type="transmembrane region" description="Helical" evidence="1">
    <location>
        <begin position="143"/>
        <end position="162"/>
    </location>
</feature>
<gene>
    <name evidence="2" type="ORF">NCTC11661_02327</name>
</gene>
<name>A0A381A023_9FLAO</name>
<feature type="transmembrane region" description="Helical" evidence="1">
    <location>
        <begin position="119"/>
        <end position="137"/>
    </location>
</feature>
<organism evidence="2 3">
    <name type="scientific">Bergeyella zoohelcum</name>
    <dbReference type="NCBI Taxonomy" id="1015"/>
    <lineage>
        <taxon>Bacteria</taxon>
        <taxon>Pseudomonadati</taxon>
        <taxon>Bacteroidota</taxon>
        <taxon>Flavobacteriia</taxon>
        <taxon>Flavobacteriales</taxon>
        <taxon>Weeksellaceae</taxon>
        <taxon>Bergeyella</taxon>
    </lineage>
</organism>
<evidence type="ECO:0000256" key="1">
    <source>
        <dbReference type="SAM" id="Phobius"/>
    </source>
</evidence>
<keyword evidence="1" id="KW-0472">Membrane</keyword>
<feature type="transmembrane region" description="Helical" evidence="1">
    <location>
        <begin position="230"/>
        <end position="248"/>
    </location>
</feature>
<evidence type="ECO:0000313" key="2">
    <source>
        <dbReference type="EMBL" id="SUV53180.1"/>
    </source>
</evidence>
<dbReference type="Proteomes" id="UP000255515">
    <property type="component" value="Unassembled WGS sequence"/>
</dbReference>